<dbReference type="SUPFAM" id="SSF64518">
    <property type="entry name" value="Phase 1 flagellin"/>
    <property type="match status" value="1"/>
</dbReference>
<dbReference type="InterPro" id="IPR001492">
    <property type="entry name" value="Flagellin"/>
</dbReference>
<dbReference type="OrthoDB" id="9796789at2"/>
<protein>
    <recommendedName>
        <fullName evidence="2 4">Flagellin</fullName>
    </recommendedName>
</protein>
<evidence type="ECO:0000313" key="8">
    <source>
        <dbReference type="Proteomes" id="UP000243494"/>
    </source>
</evidence>
<evidence type="ECO:0000259" key="5">
    <source>
        <dbReference type="Pfam" id="PF00669"/>
    </source>
</evidence>
<evidence type="ECO:0000256" key="1">
    <source>
        <dbReference type="ARBA" id="ARBA00005709"/>
    </source>
</evidence>
<comment type="similarity">
    <text evidence="1 4">Belongs to the bacterial flagellin family.</text>
</comment>
<comment type="subcellular location">
    <subcellularLocation>
        <location evidence="4">Secreted</location>
    </subcellularLocation>
    <subcellularLocation>
        <location evidence="4">Bacterial flagellum</location>
    </subcellularLocation>
</comment>
<comment type="caution">
    <text evidence="7">The sequence shown here is derived from an EMBL/GenBank/DDBJ whole genome shotgun (WGS) entry which is preliminary data.</text>
</comment>
<dbReference type="RefSeq" id="WP_095405893.1">
    <property type="nucleotide sequence ID" value="NZ_NOJZ02000002.1"/>
</dbReference>
<feature type="domain" description="Flagellin N-terminal" evidence="5">
    <location>
        <begin position="3"/>
        <end position="139"/>
    </location>
</feature>
<dbReference type="Pfam" id="PF00669">
    <property type="entry name" value="Flagellin_N"/>
    <property type="match status" value="1"/>
</dbReference>
<dbReference type="PANTHER" id="PTHR42792">
    <property type="entry name" value="FLAGELLIN"/>
    <property type="match status" value="1"/>
</dbReference>
<name>A0A371IVI6_9FIRM</name>
<evidence type="ECO:0000313" key="7">
    <source>
        <dbReference type="EMBL" id="RDY24507.1"/>
    </source>
</evidence>
<keyword evidence="4" id="KW-0964">Secreted</keyword>
<dbReference type="PANTHER" id="PTHR42792:SF2">
    <property type="entry name" value="FLAGELLIN"/>
    <property type="match status" value="1"/>
</dbReference>
<evidence type="ECO:0000256" key="4">
    <source>
        <dbReference type="RuleBase" id="RU362073"/>
    </source>
</evidence>
<dbReference type="GO" id="GO:0009288">
    <property type="term" value="C:bacterial-type flagellum"/>
    <property type="evidence" value="ECO:0007669"/>
    <property type="project" value="UniProtKB-SubCell"/>
</dbReference>
<accession>A0A371IVI6</accession>
<evidence type="ECO:0000256" key="3">
    <source>
        <dbReference type="ARBA" id="ARBA00023143"/>
    </source>
</evidence>
<dbReference type="Proteomes" id="UP000243494">
    <property type="component" value="Unassembled WGS sequence"/>
</dbReference>
<organism evidence="7 8">
    <name type="scientific">Romboutsia maritimum</name>
    <dbReference type="NCBI Taxonomy" id="2020948"/>
    <lineage>
        <taxon>Bacteria</taxon>
        <taxon>Bacillati</taxon>
        <taxon>Bacillota</taxon>
        <taxon>Clostridia</taxon>
        <taxon>Peptostreptococcales</taxon>
        <taxon>Peptostreptococcaceae</taxon>
        <taxon>Romboutsia</taxon>
    </lineage>
</organism>
<dbReference type="GO" id="GO:0005576">
    <property type="term" value="C:extracellular region"/>
    <property type="evidence" value="ECO:0007669"/>
    <property type="project" value="UniProtKB-SubCell"/>
</dbReference>
<dbReference type="PRINTS" id="PR00207">
    <property type="entry name" value="FLAGELLIN"/>
</dbReference>
<keyword evidence="8" id="KW-1185">Reference proteome</keyword>
<dbReference type="Pfam" id="PF00700">
    <property type="entry name" value="Flagellin_C"/>
    <property type="match status" value="1"/>
</dbReference>
<keyword evidence="7" id="KW-0966">Cell projection</keyword>
<sequence>MRVNTNMNAIMAHNNMTKNTALAGNSMEKLSSGLRITKAGDDAAGLAISEKMRSQIRGLEQAGRNVQDGISVVQTAEGAMEETGNILQRMRELSVQAANETNQTEDRTKIVTELTQLNEEITRIADSTEFNGKKLLDGSTPTMTIQVGANTGTGQSIEIKLDNIKSTMATTGVISTSISSLSAGTITAQTAAATSLLTKIDAALTSINTSRSELGAKQNRLEYAQSNLTTSNENLTAAESRIRDVDVAKEMLNLSKLNILSQAAQSMLGQAKQQPEGVLQLLR</sequence>
<dbReference type="InterPro" id="IPR042187">
    <property type="entry name" value="Flagellin_C_sub2"/>
</dbReference>
<evidence type="ECO:0000256" key="2">
    <source>
        <dbReference type="ARBA" id="ARBA00020110"/>
    </source>
</evidence>
<dbReference type="InterPro" id="IPR046358">
    <property type="entry name" value="Flagellin_C"/>
</dbReference>
<comment type="function">
    <text evidence="4">Flagellin is the subunit protein which polymerizes to form the filaments of bacterial flagella.</text>
</comment>
<evidence type="ECO:0000259" key="6">
    <source>
        <dbReference type="Pfam" id="PF00700"/>
    </source>
</evidence>
<gene>
    <name evidence="7" type="ORF">CHF27_002385</name>
</gene>
<keyword evidence="3 4" id="KW-0975">Bacterial flagellum</keyword>
<reference evidence="7 8" key="1">
    <citation type="journal article" date="2017" name="Genome Announc.">
        <title>Draft Genome Sequence of Romboutsia maritimum sp. nov. Strain CCRI-22766(T), Isolated from Coastal Estuarine Mud.</title>
        <authorList>
            <person name="Maheux A.F."/>
            <person name="Boudreau D.K."/>
            <person name="Berube E."/>
            <person name="Boissinot M."/>
            <person name="Raymond F."/>
            <person name="Brodeur S."/>
            <person name="Corbeil J."/>
            <person name="Brightwell G."/>
            <person name="Broda D."/>
            <person name="Omar R.F."/>
            <person name="Bergeron M.G."/>
        </authorList>
    </citation>
    <scope>NUCLEOTIDE SEQUENCE [LARGE SCALE GENOMIC DNA]</scope>
    <source>
        <strain evidence="7 8">CCRI-22766</strain>
    </source>
</reference>
<proteinExistence type="inferred from homology"/>
<dbReference type="Gene3D" id="6.10.10.10">
    <property type="entry name" value="Flagellar export chaperone, C-terminal domain"/>
    <property type="match status" value="1"/>
</dbReference>
<keyword evidence="7" id="KW-0282">Flagellum</keyword>
<dbReference type="EMBL" id="NOJZ02000002">
    <property type="protein sequence ID" value="RDY24507.1"/>
    <property type="molecule type" value="Genomic_DNA"/>
</dbReference>
<keyword evidence="7" id="KW-0969">Cilium</keyword>
<dbReference type="AlphaFoldDB" id="A0A371IVI6"/>
<dbReference type="GO" id="GO:0005198">
    <property type="term" value="F:structural molecule activity"/>
    <property type="evidence" value="ECO:0007669"/>
    <property type="project" value="UniProtKB-UniRule"/>
</dbReference>
<feature type="domain" description="Flagellin C-terminal" evidence="6">
    <location>
        <begin position="197"/>
        <end position="282"/>
    </location>
</feature>
<dbReference type="Gene3D" id="1.20.1330.10">
    <property type="entry name" value="f41 fragment of flagellin, N-terminal domain"/>
    <property type="match status" value="1"/>
</dbReference>
<dbReference type="InterPro" id="IPR001029">
    <property type="entry name" value="Flagellin_N"/>
</dbReference>